<dbReference type="Proteomes" id="UP000291866">
    <property type="component" value="Unassembled WGS sequence"/>
</dbReference>
<comment type="caution">
    <text evidence="2">The sequence shown here is derived from an EMBL/GenBank/DDBJ whole genome shotgun (WGS) entry which is preliminary data.</text>
</comment>
<dbReference type="GO" id="GO:0003677">
    <property type="term" value="F:DNA binding"/>
    <property type="evidence" value="ECO:0007669"/>
    <property type="project" value="UniProtKB-KW"/>
</dbReference>
<evidence type="ECO:0000313" key="3">
    <source>
        <dbReference type="Proteomes" id="UP000291866"/>
    </source>
</evidence>
<dbReference type="InterPro" id="IPR009061">
    <property type="entry name" value="DNA-bd_dom_put_sf"/>
</dbReference>
<dbReference type="EMBL" id="SJLU01000001">
    <property type="protein sequence ID" value="TBX98156.1"/>
    <property type="molecule type" value="Genomic_DNA"/>
</dbReference>
<sequence length="71" mass="8040">MIPLEGKHANVNLTAKEAADYLRVTEVTLARWRSTKLGPHYIKSGGKVLYRVSDLLDYVAKNERKGTRPDK</sequence>
<feature type="domain" description="Helix-turn-helix" evidence="1">
    <location>
        <begin position="13"/>
        <end position="62"/>
    </location>
</feature>
<gene>
    <name evidence="2" type="ORF">E0H31_04125</name>
</gene>
<protein>
    <submittedName>
        <fullName evidence="2">DNA-binding protein</fullName>
    </submittedName>
</protein>
<dbReference type="Pfam" id="PF12728">
    <property type="entry name" value="HTH_17"/>
    <property type="match status" value="1"/>
</dbReference>
<organism evidence="2 3">
    <name type="scientific">Rhizobium leguminosarum bv. viciae</name>
    <dbReference type="NCBI Taxonomy" id="387"/>
    <lineage>
        <taxon>Bacteria</taxon>
        <taxon>Pseudomonadati</taxon>
        <taxon>Pseudomonadota</taxon>
        <taxon>Alphaproteobacteria</taxon>
        <taxon>Hyphomicrobiales</taxon>
        <taxon>Rhizobiaceae</taxon>
        <taxon>Rhizobium/Agrobacterium group</taxon>
        <taxon>Rhizobium</taxon>
    </lineage>
</organism>
<proteinExistence type="predicted"/>
<evidence type="ECO:0000259" key="1">
    <source>
        <dbReference type="Pfam" id="PF12728"/>
    </source>
</evidence>
<dbReference type="AlphaFoldDB" id="A0A8G2MSG6"/>
<keyword evidence="2" id="KW-0238">DNA-binding</keyword>
<accession>A0A8G2MSG6</accession>
<reference evidence="2 3" key="1">
    <citation type="submission" date="2019-02" db="EMBL/GenBank/DDBJ databases">
        <title>The competitiveness to form nodules shapes the capacities of Rhizobium leguminosarum sv viciae communities to promote symbiosis with specific hosts.</title>
        <authorList>
            <person name="Boivin S."/>
            <person name="Lepetit M."/>
        </authorList>
    </citation>
    <scope>NUCLEOTIDE SEQUENCE [LARGE SCALE GENOMIC DNA]</scope>
    <source>
        <strain evidence="2 3">SPF4F3</strain>
    </source>
</reference>
<dbReference type="InterPro" id="IPR041657">
    <property type="entry name" value="HTH_17"/>
</dbReference>
<evidence type="ECO:0000313" key="2">
    <source>
        <dbReference type="EMBL" id="TBX98156.1"/>
    </source>
</evidence>
<name>A0A8G2MSG6_RHILV</name>
<dbReference type="SUPFAM" id="SSF46955">
    <property type="entry name" value="Putative DNA-binding domain"/>
    <property type="match status" value="1"/>
</dbReference>